<proteinExistence type="predicted"/>
<dbReference type="STRING" id="461836.A0A0L0DWG7"/>
<feature type="coiled-coil region" evidence="1">
    <location>
        <begin position="353"/>
        <end position="517"/>
    </location>
</feature>
<dbReference type="RefSeq" id="XP_013752797.1">
    <property type="nucleotide sequence ID" value="XM_013897343.1"/>
</dbReference>
<gene>
    <name evidence="3" type="ORF">AMSG_12435</name>
</gene>
<feature type="coiled-coil region" evidence="1">
    <location>
        <begin position="724"/>
        <end position="870"/>
    </location>
</feature>
<sequence>MWNHVKHLESQLEILAASHVPGAAAERYNSELSKTVSHLANNPDTSGMSSSMLQPQHDVSMNAGENGDDDRQLWSAWDMRLNIGKAVGAWFGGDDADAASDSESAGGSASSNAVGPAPLDLGADASKSSGAALPYEDVLELNKRLSVIDALDQLVQGLTSSRSRWQSDLSRLQASTDRARANPVNANSTAFKESVALKLNALNSSFLKRTDATLHDVVSTADIWGEHASMAAQLEEMSAQLTEFGERLRNEMDARAQLTHQASDLAQRLGDEQNKTLVLENSGEKESATRLQLEQQVSLLSDELSAAKNNTLALKNKLSDIEASLHAEKKSSAALSSELTAARDETRDVSLSLDRLTKQLASEKQLRDKVARQAADLQIELTRALESAELERNTVSDLKSELADAKATIRSQTAESDVSAEKLNDKLIEVTELRLKVDELLALNSELESRLIEDEAQKDFLDSQKLLLAENVEAVRRTHAAELSAANAKIDSLTAENSSLADQVDMLFAELDELQNREETDMTIAELRRMLAEALSAKKDMDGLVVSLRTELAAAEDALADTKLAHESELALAKSSSASAVSQAKSTASEVSALKETIDELKNALHMENKKRVQLNGTIDHQRSQIEDLKKINAVMEAEKDVLRTELTEFEQDLEKEIHAHACKREELAKMERERDDWIAKHAHEHTLLLDALRARDAALADKSETDKLVSELSVAQSSVAHTSDDYKRQLESMTRERDSLLAAREDVLTELAAHQAQYDELAAIRVSLESALNDAKRDLGLAHYQTAELTKKLEDAKREANGANQRLEQVRASKAALEAQIAHTRNKLEVEAAEKSQATVHSVTLERNIAKLQEDLAETKAYLDAEEKKTFKLQQELDSTAESLKLKTKAYDEVKVNFDSVLRENQDLVSEARGLEDELSLLRRKLQTDVAEKDALARACETKDAEIARYRADVEDLTAQKYAVEQELAKANASISASGRDKATFELEKMSVAQQLADANKRLELKAAELDETLAAWRAEKDRYEARIVDLEAKQSQALANLQKSLDAAYDQMESMTSQTQLKYSDLEDEINHYKKQLHAALVREESLVAESAALKQTADSATGDAAAAAARQDKADEELRHTQLKLTKAVTSRDNALSRVANLEDDLRELTRSNNALTSAHDALVLSEAALRERVEAVEAELLEKKRTLRVSKEEVAQLENDAKTAALEIARLSAKLESDKYAAEQAAASLADARATSATLAKEKDSLKLAADAALAEVDGYKDKCKDLLQSISDLTVERDALKDQLAQVSSAHSALLDSSRATEARVETSAADASDLKQRLDRTKDANMRLQTELGEARVRHSELSSKILEMERAMGDVRREAALAQQDVMDANEKTSRVEAKLEAAREARAEARAELEKVREEKRYLQLEHNQTARELKFAQSQIAELQAAVESEKRATVSARADEDAAKQRAAAKIAELESQISAEADKVAAFNAETQRAVAAEARVAELDAEVAELDAAVRAARNELQACELGKSRAEKQAAESATALEREIARRTAAEVQVLELTKAAEEAGARSSTSTANLNRRIREAGLAAADAERALASEKLARTSESQAASERESGLNAQIESLSALLDSEREQRAELNEALVAEREKAVAAEAQIKSLTRQLEDASDEVESLQADLEAAQQVQETIKDASFAQISQLEGMLSDATHSVEAAQREIATTKAALDASRQEAATLAARSQLLEEELAEASSASNAALQSSTSVHQGALAAARENMNELATKLNEANKARREAQAKIELLEAECEALKDEVDNVHETSAEASTVAEAEAGDLAAQVQELQAKLLEAQRAMEEKDAEYAALEDKAAEAAKMAEMTQNQLWSKIESLHTSVGSSESQVASLQQTLEKEAKLERDLQSKIIALEGADAKLRAVQSELEEVTLAHGTLKDRFAATKDALRAAEAEANALRAASTTDADEVLAMKAKLRETEDALQAAVNAVNVAIEATAPGAAAGAGTGVEAKVDALVAENARLAGEVTSLREHVQQLRSKNRELSVANNTLRAAGPVAAAEQAAHDDMMTSELKELHARATAAEAELHGLRATLLDTKSRASVVKDESATLRAQVAREQARADKAEAQVKALERKMLNRSGSMGSLKGERSSSDAETIRSLKKRIVQLQRRLESTDGGSGSAPAGGESSGSEASRNAAKYKAELRAVRTERDEAEMQIRELKVKVSKLSRQLQAASKDREKLKVAHKEEIARLKEGEVIMMMMAQNEDLSRTTEVAKAEAAKLRKQRKVDTNRIHELEHQLSSLKKDKDTLMAFQTESLIALEHDTDEVRALKTRVVTLERQLAAAQASEDSAATPQRRRPRQAAPLSAVDDSDDDGTLAALDAEIEASTQEIDAMAERMRLRAGDSSRRIETSDEFAF</sequence>
<evidence type="ECO:0000313" key="3">
    <source>
        <dbReference type="EMBL" id="KNC55863.1"/>
    </source>
</evidence>
<feature type="coiled-coil region" evidence="1">
    <location>
        <begin position="899"/>
        <end position="1085"/>
    </location>
</feature>
<dbReference type="OrthoDB" id="8447676at2759"/>
<feature type="coiled-coil region" evidence="1">
    <location>
        <begin position="1908"/>
        <end position="1956"/>
    </location>
</feature>
<dbReference type="SUPFAM" id="SSF57997">
    <property type="entry name" value="Tropomyosin"/>
    <property type="match status" value="1"/>
</dbReference>
<feature type="compositionally biased region" description="Low complexity" evidence="2">
    <location>
        <begin position="2341"/>
        <end position="2351"/>
    </location>
</feature>
<dbReference type="Proteomes" id="UP000054408">
    <property type="component" value="Unassembled WGS sequence"/>
</dbReference>
<evidence type="ECO:0000313" key="4">
    <source>
        <dbReference type="Proteomes" id="UP000054408"/>
    </source>
</evidence>
<dbReference type="PANTHER" id="PTHR43941">
    <property type="entry name" value="STRUCTURAL MAINTENANCE OF CHROMOSOMES PROTEIN 2"/>
    <property type="match status" value="1"/>
</dbReference>
<dbReference type="OMA" id="DFNVKVM"/>
<evidence type="ECO:0000256" key="2">
    <source>
        <dbReference type="SAM" id="MobiDB-lite"/>
    </source>
</evidence>
<organism evidence="3 4">
    <name type="scientific">Thecamonas trahens ATCC 50062</name>
    <dbReference type="NCBI Taxonomy" id="461836"/>
    <lineage>
        <taxon>Eukaryota</taxon>
        <taxon>Apusozoa</taxon>
        <taxon>Apusomonadida</taxon>
        <taxon>Apusomonadidae</taxon>
        <taxon>Thecamonas</taxon>
    </lineage>
</organism>
<dbReference type="EMBL" id="GL349507">
    <property type="protein sequence ID" value="KNC55863.1"/>
    <property type="molecule type" value="Genomic_DNA"/>
</dbReference>
<feature type="coiled-coil region" evidence="1">
    <location>
        <begin position="545"/>
        <end position="681"/>
    </location>
</feature>
<feature type="region of interest" description="Disordered" evidence="2">
    <location>
        <begin position="2166"/>
        <end position="2192"/>
    </location>
</feature>
<feature type="coiled-coil region" evidence="1">
    <location>
        <begin position="1135"/>
        <end position="1218"/>
    </location>
</feature>
<feature type="region of interest" description="Disordered" evidence="2">
    <location>
        <begin position="1296"/>
        <end position="1318"/>
    </location>
</feature>
<feature type="compositionally biased region" description="Basic and acidic residues" evidence="2">
    <location>
        <begin position="2142"/>
        <end position="2152"/>
    </location>
</feature>
<dbReference type="PANTHER" id="PTHR43941:SF1">
    <property type="entry name" value="STRUCTURAL MAINTENANCE OF CHROMOSOMES PROTEIN 2"/>
    <property type="match status" value="1"/>
</dbReference>
<dbReference type="GeneID" id="25570349"/>
<keyword evidence="1" id="KW-0175">Coiled coil</keyword>
<evidence type="ECO:0000256" key="1">
    <source>
        <dbReference type="SAM" id="Coils"/>
    </source>
</evidence>
<protein>
    <submittedName>
        <fullName evidence="3">Uncharacterized protein</fullName>
    </submittedName>
</protein>
<feature type="region of interest" description="Disordered" evidence="2">
    <location>
        <begin position="37"/>
        <end position="69"/>
    </location>
</feature>
<feature type="region of interest" description="Disordered" evidence="2">
    <location>
        <begin position="2129"/>
        <end position="2152"/>
    </location>
</feature>
<feature type="coiled-coil region" evidence="1">
    <location>
        <begin position="1612"/>
        <end position="1865"/>
    </location>
</feature>
<name>A0A0L0DWG7_THETB</name>
<reference evidence="3 4" key="1">
    <citation type="submission" date="2010-05" db="EMBL/GenBank/DDBJ databases">
        <title>The Genome Sequence of Thecamonas trahens ATCC 50062.</title>
        <authorList>
            <consortium name="The Broad Institute Genome Sequencing Platform"/>
            <person name="Russ C."/>
            <person name="Cuomo C."/>
            <person name="Shea T."/>
            <person name="Young S.K."/>
            <person name="Zeng Q."/>
            <person name="Koehrsen M."/>
            <person name="Haas B."/>
            <person name="Borodovsky M."/>
            <person name="Guigo R."/>
            <person name="Alvarado L."/>
            <person name="Berlin A."/>
            <person name="Bochicchio J."/>
            <person name="Borenstein D."/>
            <person name="Chapman S."/>
            <person name="Chen Z."/>
            <person name="Freedman E."/>
            <person name="Gellesch M."/>
            <person name="Goldberg J."/>
            <person name="Griggs A."/>
            <person name="Gujja S."/>
            <person name="Heilman E."/>
            <person name="Heiman D."/>
            <person name="Hepburn T."/>
            <person name="Howarth C."/>
            <person name="Jen D."/>
            <person name="Larson L."/>
            <person name="Mehta T."/>
            <person name="Park D."/>
            <person name="Pearson M."/>
            <person name="Roberts A."/>
            <person name="Saif S."/>
            <person name="Shenoy N."/>
            <person name="Sisk P."/>
            <person name="Stolte C."/>
            <person name="Sykes S."/>
            <person name="Thomson T."/>
            <person name="Walk T."/>
            <person name="White J."/>
            <person name="Yandava C."/>
            <person name="Burger G."/>
            <person name="Gray M.W."/>
            <person name="Holland P.W.H."/>
            <person name="King N."/>
            <person name="Lang F.B.F."/>
            <person name="Roger A.J."/>
            <person name="Ruiz-Trillo I."/>
            <person name="Lander E."/>
            <person name="Nusbaum C."/>
        </authorList>
    </citation>
    <scope>NUCLEOTIDE SEQUENCE [LARGE SCALE GENOMIC DNA]</scope>
    <source>
        <strain evidence="3 4">ATCC 50062</strain>
    </source>
</reference>
<feature type="compositionally biased region" description="Polar residues" evidence="2">
    <location>
        <begin position="37"/>
        <end position="59"/>
    </location>
</feature>
<feature type="region of interest" description="Disordered" evidence="2">
    <location>
        <begin position="2341"/>
        <end position="2373"/>
    </location>
</feature>
<feature type="compositionally biased region" description="Low complexity" evidence="2">
    <location>
        <begin position="2176"/>
        <end position="2189"/>
    </location>
</feature>
<keyword evidence="4" id="KW-1185">Reference proteome</keyword>
<dbReference type="Gene3D" id="1.20.5.1160">
    <property type="entry name" value="Vasodilator-stimulated phosphoprotein"/>
    <property type="match status" value="1"/>
</dbReference>
<accession>A0A0L0DWG7</accession>